<dbReference type="PANTHER" id="PTHR43791:SF3">
    <property type="entry name" value="MAJOR FACILITATOR SUPERFAMILY (MFS) PROFILE DOMAIN-CONTAINING PROTEIN"/>
    <property type="match status" value="1"/>
</dbReference>
<evidence type="ECO:0000313" key="8">
    <source>
        <dbReference type="EMBL" id="KAF5354890.1"/>
    </source>
</evidence>
<keyword evidence="9" id="KW-1185">Reference proteome</keyword>
<feature type="transmembrane region" description="Helical" evidence="6">
    <location>
        <begin position="353"/>
        <end position="372"/>
    </location>
</feature>
<dbReference type="GO" id="GO:0016020">
    <property type="term" value="C:membrane"/>
    <property type="evidence" value="ECO:0007669"/>
    <property type="project" value="UniProtKB-SubCell"/>
</dbReference>
<dbReference type="InterPro" id="IPR011701">
    <property type="entry name" value="MFS"/>
</dbReference>
<organism evidence="8 9">
    <name type="scientific">Leucocoprinus leucothites</name>
    <dbReference type="NCBI Taxonomy" id="201217"/>
    <lineage>
        <taxon>Eukaryota</taxon>
        <taxon>Fungi</taxon>
        <taxon>Dikarya</taxon>
        <taxon>Basidiomycota</taxon>
        <taxon>Agaricomycotina</taxon>
        <taxon>Agaricomycetes</taxon>
        <taxon>Agaricomycetidae</taxon>
        <taxon>Agaricales</taxon>
        <taxon>Agaricineae</taxon>
        <taxon>Agaricaceae</taxon>
        <taxon>Leucocoprinus</taxon>
    </lineage>
</organism>
<keyword evidence="5 6" id="KW-0472">Membrane</keyword>
<dbReference type="Gene3D" id="1.20.1250.20">
    <property type="entry name" value="MFS general substrate transporter like domains"/>
    <property type="match status" value="2"/>
</dbReference>
<feature type="transmembrane region" description="Helical" evidence="6">
    <location>
        <begin position="439"/>
        <end position="462"/>
    </location>
</feature>
<evidence type="ECO:0000256" key="4">
    <source>
        <dbReference type="ARBA" id="ARBA00022989"/>
    </source>
</evidence>
<comment type="subcellular location">
    <subcellularLocation>
        <location evidence="1">Membrane</location>
        <topology evidence="1">Multi-pass membrane protein</topology>
    </subcellularLocation>
</comment>
<evidence type="ECO:0000256" key="6">
    <source>
        <dbReference type="SAM" id="Phobius"/>
    </source>
</evidence>
<feature type="transmembrane region" description="Helical" evidence="6">
    <location>
        <begin position="57"/>
        <end position="75"/>
    </location>
</feature>
<comment type="caution">
    <text evidence="8">The sequence shown here is derived from an EMBL/GenBank/DDBJ whole genome shotgun (WGS) entry which is preliminary data.</text>
</comment>
<evidence type="ECO:0000256" key="5">
    <source>
        <dbReference type="ARBA" id="ARBA00023136"/>
    </source>
</evidence>
<gene>
    <name evidence="8" type="ORF">D9756_005467</name>
</gene>
<dbReference type="Pfam" id="PF07690">
    <property type="entry name" value="MFS_1"/>
    <property type="match status" value="1"/>
</dbReference>
<feature type="transmembrane region" description="Helical" evidence="6">
    <location>
        <begin position="187"/>
        <end position="205"/>
    </location>
</feature>
<feature type="transmembrane region" description="Helical" evidence="6">
    <location>
        <begin position="217"/>
        <end position="239"/>
    </location>
</feature>
<dbReference type="FunFam" id="1.20.1250.20:FF:000018">
    <property type="entry name" value="MFS transporter permease"/>
    <property type="match status" value="1"/>
</dbReference>
<feature type="transmembrane region" description="Helical" evidence="6">
    <location>
        <begin position="155"/>
        <end position="175"/>
    </location>
</feature>
<dbReference type="PANTHER" id="PTHR43791">
    <property type="entry name" value="PERMEASE-RELATED"/>
    <property type="match status" value="1"/>
</dbReference>
<keyword evidence="2" id="KW-0813">Transport</keyword>
<evidence type="ECO:0000256" key="2">
    <source>
        <dbReference type="ARBA" id="ARBA00022448"/>
    </source>
</evidence>
<feature type="transmembrane region" description="Helical" evidence="6">
    <location>
        <begin position="95"/>
        <end position="117"/>
    </location>
</feature>
<dbReference type="OrthoDB" id="3639251at2759"/>
<evidence type="ECO:0000256" key="1">
    <source>
        <dbReference type="ARBA" id="ARBA00004141"/>
    </source>
</evidence>
<name>A0A8H5D7B4_9AGAR</name>
<feature type="transmembrane region" description="Helical" evidence="6">
    <location>
        <begin position="411"/>
        <end position="433"/>
    </location>
</feature>
<dbReference type="FunFam" id="1.20.1250.20:FF:000013">
    <property type="entry name" value="MFS general substrate transporter"/>
    <property type="match status" value="1"/>
</dbReference>
<accession>A0A8H5D7B4</accession>
<feature type="transmembrane region" description="Helical" evidence="6">
    <location>
        <begin position="124"/>
        <end position="143"/>
    </location>
</feature>
<protein>
    <recommendedName>
        <fullName evidence="7">Major facilitator superfamily (MFS) profile domain-containing protein</fullName>
    </recommendedName>
</protein>
<dbReference type="PROSITE" id="PS50850">
    <property type="entry name" value="MFS"/>
    <property type="match status" value="1"/>
</dbReference>
<evidence type="ECO:0000256" key="3">
    <source>
        <dbReference type="ARBA" id="ARBA00022692"/>
    </source>
</evidence>
<dbReference type="SUPFAM" id="SSF103473">
    <property type="entry name" value="MFS general substrate transporter"/>
    <property type="match status" value="1"/>
</dbReference>
<dbReference type="EMBL" id="JAACJO010000008">
    <property type="protein sequence ID" value="KAF5354890.1"/>
    <property type="molecule type" value="Genomic_DNA"/>
</dbReference>
<keyword evidence="3 6" id="KW-0812">Transmembrane</keyword>
<dbReference type="Proteomes" id="UP000559027">
    <property type="component" value="Unassembled WGS sequence"/>
</dbReference>
<feature type="transmembrane region" description="Helical" evidence="6">
    <location>
        <begin position="327"/>
        <end position="344"/>
    </location>
</feature>
<keyword evidence="4 6" id="KW-1133">Transmembrane helix</keyword>
<evidence type="ECO:0000259" key="7">
    <source>
        <dbReference type="PROSITE" id="PS50850"/>
    </source>
</evidence>
<feature type="transmembrane region" description="Helical" evidence="6">
    <location>
        <begin position="378"/>
        <end position="399"/>
    </location>
</feature>
<dbReference type="AlphaFoldDB" id="A0A8H5D7B4"/>
<evidence type="ECO:0000313" key="9">
    <source>
        <dbReference type="Proteomes" id="UP000559027"/>
    </source>
</evidence>
<reference evidence="8 9" key="1">
    <citation type="journal article" date="2020" name="ISME J.">
        <title>Uncovering the hidden diversity of litter-decomposition mechanisms in mushroom-forming fungi.</title>
        <authorList>
            <person name="Floudas D."/>
            <person name="Bentzer J."/>
            <person name="Ahren D."/>
            <person name="Johansson T."/>
            <person name="Persson P."/>
            <person name="Tunlid A."/>
        </authorList>
    </citation>
    <scope>NUCLEOTIDE SEQUENCE [LARGE SCALE GENOMIC DNA]</scope>
    <source>
        <strain evidence="8 9">CBS 146.42</strain>
    </source>
</reference>
<feature type="domain" description="Major facilitator superfamily (MFS) profile" evidence="7">
    <location>
        <begin position="52"/>
        <end position="475"/>
    </location>
</feature>
<proteinExistence type="predicted"/>
<feature type="transmembrane region" description="Helical" evidence="6">
    <location>
        <begin position="287"/>
        <end position="307"/>
    </location>
</feature>
<dbReference type="GO" id="GO:0022857">
    <property type="term" value="F:transmembrane transporter activity"/>
    <property type="evidence" value="ECO:0007669"/>
    <property type="project" value="InterPro"/>
</dbReference>
<sequence length="490" mass="54725">MCPFPSPLMASSKVSLNSDAKTSSQDYSKELKIECAHDEQYDSTFERRTMLRVDFRMLPLLAAVYSTALIDRINLGAAHTAGMGKDLKLDVGARFNIASCLYFVTYTIFQLPGNLLVPKLGIRNWISFCVIAWGAIAFGMGFVNTWQQLTITRVFLGVFEACYFPAMVLLISTWYKRHEVQKRLAAFYLISITATGVSPILAWGLSLLDGKRNIAGWRWIFIVEGALTLFLGVVCWLWIVDFPHQNKFLTAKQTAFIMKRIDEDRGDAIPDELTTTKLWKYLRDWKLWAYGVMFVCTTLPAYAQAYFISTILKGMGWDTTHSLLLSAPPYGPPIITCMLFSWLSDKYRHRSTFIYIQGLMCLVGLVLTAFGGGNGVRYFGTFLTNAGNVGTIPGILAWSSNNVVSYSKRNVQSAVTVMLGGIGGILATTTFRVQDAPHYLPGLAVSIGSQVLLLVTATIVLVHNWRMNKLSREGKLSEPIEGQPGFYYTL</sequence>
<dbReference type="InterPro" id="IPR036259">
    <property type="entry name" value="MFS_trans_sf"/>
</dbReference>
<dbReference type="InterPro" id="IPR020846">
    <property type="entry name" value="MFS_dom"/>
</dbReference>